<comment type="caution">
    <text evidence="1">The sequence shown here is derived from an EMBL/GenBank/DDBJ whole genome shotgun (WGS) entry which is preliminary data.</text>
</comment>
<sequence>MKTQKETLTQALKRQRRMMSLNGVLNFTGVSTTDLTQLGSQKALKKLILDDSSITSLHTLPVQPNMTSLSANNTKLNTLSGLSSQPRITSISFIDTPISRVENFRLSVILAVGLRLYDINGVRVSKTERRMAKSFPPVAKYLVNAGWVVAYPPPSEFDFRYLADQFGIQATDDEFISPIPAIEIKNKSEELESDLQQKTTEGENEFEYDDSIPFTEQLSSILRPLGFAIRCGPEVHGDILRAISRMCEAVQKVEEMSKM</sequence>
<evidence type="ECO:0000313" key="2">
    <source>
        <dbReference type="Proteomes" id="UP001470230"/>
    </source>
</evidence>
<dbReference type="Gene3D" id="3.80.10.10">
    <property type="entry name" value="Ribonuclease Inhibitor"/>
    <property type="match status" value="1"/>
</dbReference>
<accession>A0ABR2KUR2</accession>
<dbReference type="SUPFAM" id="SSF52058">
    <property type="entry name" value="L domain-like"/>
    <property type="match status" value="1"/>
</dbReference>
<evidence type="ECO:0000313" key="1">
    <source>
        <dbReference type="EMBL" id="KAK8894874.1"/>
    </source>
</evidence>
<name>A0ABR2KUR2_9EUKA</name>
<keyword evidence="2" id="KW-1185">Reference proteome</keyword>
<proteinExistence type="predicted"/>
<organism evidence="1 2">
    <name type="scientific">Tritrichomonas musculus</name>
    <dbReference type="NCBI Taxonomy" id="1915356"/>
    <lineage>
        <taxon>Eukaryota</taxon>
        <taxon>Metamonada</taxon>
        <taxon>Parabasalia</taxon>
        <taxon>Tritrichomonadida</taxon>
        <taxon>Tritrichomonadidae</taxon>
        <taxon>Tritrichomonas</taxon>
    </lineage>
</organism>
<gene>
    <name evidence="1" type="ORF">M9Y10_023314</name>
</gene>
<dbReference type="InterPro" id="IPR032675">
    <property type="entry name" value="LRR_dom_sf"/>
</dbReference>
<dbReference type="EMBL" id="JAPFFF010000003">
    <property type="protein sequence ID" value="KAK8894874.1"/>
    <property type="molecule type" value="Genomic_DNA"/>
</dbReference>
<protein>
    <submittedName>
        <fullName evidence="1">Uncharacterized protein</fullName>
    </submittedName>
</protein>
<reference evidence="1 2" key="1">
    <citation type="submission" date="2024-04" db="EMBL/GenBank/DDBJ databases">
        <title>Tritrichomonas musculus Genome.</title>
        <authorList>
            <person name="Alves-Ferreira E."/>
            <person name="Grigg M."/>
            <person name="Lorenzi H."/>
            <person name="Galac M."/>
        </authorList>
    </citation>
    <scope>NUCLEOTIDE SEQUENCE [LARGE SCALE GENOMIC DNA]</scope>
    <source>
        <strain evidence="1 2">EAF2021</strain>
    </source>
</reference>
<dbReference type="Proteomes" id="UP001470230">
    <property type="component" value="Unassembled WGS sequence"/>
</dbReference>